<dbReference type="STRING" id="1121391.SAMN02745206_01859"/>
<dbReference type="RefSeq" id="WP_073038709.1">
    <property type="nucleotide sequence ID" value="NZ_FQVB01000016.1"/>
</dbReference>
<dbReference type="Proteomes" id="UP000184076">
    <property type="component" value="Unassembled WGS sequence"/>
</dbReference>
<dbReference type="OrthoDB" id="5432197at2"/>
<sequence>MAGVVVFRPYPLAPGQKISIEGGPRSGDWEVVEVTERKVRLRCPVSLREVEWDRFCYYVEESEERPWPQMNE</sequence>
<dbReference type="AlphaFoldDB" id="A0A1M5B5L3"/>
<evidence type="ECO:0000313" key="2">
    <source>
        <dbReference type="Proteomes" id="UP000184076"/>
    </source>
</evidence>
<keyword evidence="2" id="KW-1185">Reference proteome</keyword>
<reference evidence="2" key="1">
    <citation type="submission" date="2016-11" db="EMBL/GenBank/DDBJ databases">
        <authorList>
            <person name="Varghese N."/>
            <person name="Submissions S."/>
        </authorList>
    </citation>
    <scope>NUCLEOTIDE SEQUENCE [LARGE SCALE GENOMIC DNA]</scope>
    <source>
        <strain evidence="2">DSM 9756</strain>
    </source>
</reference>
<name>A0A1M5B5L3_9BACT</name>
<proteinExistence type="predicted"/>
<gene>
    <name evidence="1" type="ORF">SAMN02745206_01859</name>
</gene>
<organism evidence="1 2">
    <name type="scientific">Desulfacinum infernum DSM 9756</name>
    <dbReference type="NCBI Taxonomy" id="1121391"/>
    <lineage>
        <taxon>Bacteria</taxon>
        <taxon>Pseudomonadati</taxon>
        <taxon>Thermodesulfobacteriota</taxon>
        <taxon>Syntrophobacteria</taxon>
        <taxon>Syntrophobacterales</taxon>
        <taxon>Syntrophobacteraceae</taxon>
        <taxon>Desulfacinum</taxon>
    </lineage>
</organism>
<protein>
    <submittedName>
        <fullName evidence="1">Uncharacterized protein</fullName>
    </submittedName>
</protein>
<dbReference type="EMBL" id="FQVB01000016">
    <property type="protein sequence ID" value="SHF37738.1"/>
    <property type="molecule type" value="Genomic_DNA"/>
</dbReference>
<evidence type="ECO:0000313" key="1">
    <source>
        <dbReference type="EMBL" id="SHF37738.1"/>
    </source>
</evidence>
<accession>A0A1M5B5L3</accession>